<proteinExistence type="predicted"/>
<dbReference type="HOGENOM" id="CLU_252510_0_0_1"/>
<dbReference type="OrthoDB" id="9991317at2759"/>
<dbReference type="RefSeq" id="XP_009225499.1">
    <property type="nucleotide sequence ID" value="XM_009227235.1"/>
</dbReference>
<dbReference type="eggNOG" id="ENOG502SXU2">
    <property type="taxonomic scope" value="Eukaryota"/>
</dbReference>
<dbReference type="GeneID" id="20349848"/>
<reference evidence="2" key="2">
    <citation type="submission" date="2010-07" db="EMBL/GenBank/DDBJ databases">
        <authorList>
            <consortium name="The Broad Institute Genome Sequencing Platform"/>
            <consortium name="Broad Institute Genome Sequencing Center for Infectious Disease"/>
            <person name="Ma L.-J."/>
            <person name="Dead R."/>
            <person name="Young S."/>
            <person name="Zeng Q."/>
            <person name="Koehrsen M."/>
            <person name="Alvarado L."/>
            <person name="Berlin A."/>
            <person name="Chapman S.B."/>
            <person name="Chen Z."/>
            <person name="Freedman E."/>
            <person name="Gellesch M."/>
            <person name="Goldberg J."/>
            <person name="Griggs A."/>
            <person name="Gujja S."/>
            <person name="Heilman E.R."/>
            <person name="Heiman D."/>
            <person name="Hepburn T."/>
            <person name="Howarth C."/>
            <person name="Jen D."/>
            <person name="Larson L."/>
            <person name="Mehta T."/>
            <person name="Neiman D."/>
            <person name="Pearson M."/>
            <person name="Roberts A."/>
            <person name="Saif S."/>
            <person name="Shea T."/>
            <person name="Shenoy N."/>
            <person name="Sisk P."/>
            <person name="Stolte C."/>
            <person name="Sykes S."/>
            <person name="Walk T."/>
            <person name="White J."/>
            <person name="Yandava C."/>
            <person name="Haas B."/>
            <person name="Nusbaum C."/>
            <person name="Birren B."/>
        </authorList>
    </citation>
    <scope>NUCLEOTIDE SEQUENCE</scope>
    <source>
        <strain evidence="2">R3-111a-1</strain>
    </source>
</reference>
<evidence type="ECO:0000259" key="1">
    <source>
        <dbReference type="Pfam" id="PF12770"/>
    </source>
</evidence>
<reference evidence="4" key="1">
    <citation type="submission" date="2010-07" db="EMBL/GenBank/DDBJ databases">
        <title>The genome sequence of Gaeumannomyces graminis var. tritici strain R3-111a-1.</title>
        <authorList>
            <consortium name="The Broad Institute Genome Sequencing Platform"/>
            <person name="Ma L.-J."/>
            <person name="Dead R."/>
            <person name="Young S."/>
            <person name="Zeng Q."/>
            <person name="Koehrsen M."/>
            <person name="Alvarado L."/>
            <person name="Berlin A."/>
            <person name="Chapman S.B."/>
            <person name="Chen Z."/>
            <person name="Freedman E."/>
            <person name="Gellesch M."/>
            <person name="Goldberg J."/>
            <person name="Griggs A."/>
            <person name="Gujja S."/>
            <person name="Heilman E.R."/>
            <person name="Heiman D."/>
            <person name="Hepburn T."/>
            <person name="Howarth C."/>
            <person name="Jen D."/>
            <person name="Larson L."/>
            <person name="Mehta T."/>
            <person name="Neiman D."/>
            <person name="Pearson M."/>
            <person name="Roberts A."/>
            <person name="Saif S."/>
            <person name="Shea T."/>
            <person name="Shenoy N."/>
            <person name="Sisk P."/>
            <person name="Stolte C."/>
            <person name="Sykes S."/>
            <person name="Walk T."/>
            <person name="White J."/>
            <person name="Yandava C."/>
            <person name="Haas B."/>
            <person name="Nusbaum C."/>
            <person name="Birren B."/>
        </authorList>
    </citation>
    <scope>NUCLEOTIDE SEQUENCE [LARGE SCALE GENOMIC DNA]</scope>
    <source>
        <strain evidence="4">R3-111a-1</strain>
    </source>
</reference>
<organism evidence="2">
    <name type="scientific">Gaeumannomyces tritici (strain R3-111a-1)</name>
    <name type="common">Wheat and barley take-all root rot fungus</name>
    <name type="synonym">Gaeumannomyces graminis var. tritici</name>
    <dbReference type="NCBI Taxonomy" id="644352"/>
    <lineage>
        <taxon>Eukaryota</taxon>
        <taxon>Fungi</taxon>
        <taxon>Dikarya</taxon>
        <taxon>Ascomycota</taxon>
        <taxon>Pezizomycotina</taxon>
        <taxon>Sordariomycetes</taxon>
        <taxon>Sordariomycetidae</taxon>
        <taxon>Magnaporthales</taxon>
        <taxon>Magnaporthaceae</taxon>
        <taxon>Gaeumannomyces</taxon>
    </lineage>
</organism>
<reference evidence="2" key="3">
    <citation type="submission" date="2010-09" db="EMBL/GenBank/DDBJ databases">
        <title>Annotation of Gaeumannomyces graminis var. tritici R3-111a-1.</title>
        <authorList>
            <consortium name="The Broad Institute Genome Sequencing Platform"/>
            <person name="Ma L.-J."/>
            <person name="Dead R."/>
            <person name="Young S.K."/>
            <person name="Zeng Q."/>
            <person name="Gargeya S."/>
            <person name="Fitzgerald M."/>
            <person name="Haas B."/>
            <person name="Abouelleil A."/>
            <person name="Alvarado L."/>
            <person name="Arachchi H.M."/>
            <person name="Berlin A."/>
            <person name="Brown A."/>
            <person name="Chapman S.B."/>
            <person name="Chen Z."/>
            <person name="Dunbar C."/>
            <person name="Freedman E."/>
            <person name="Gearin G."/>
            <person name="Gellesch M."/>
            <person name="Goldberg J."/>
            <person name="Griggs A."/>
            <person name="Gujja S."/>
            <person name="Heiman D."/>
            <person name="Howarth C."/>
            <person name="Larson L."/>
            <person name="Lui A."/>
            <person name="MacDonald P.J.P."/>
            <person name="Mehta T."/>
            <person name="Montmayeur A."/>
            <person name="Murphy C."/>
            <person name="Neiman D."/>
            <person name="Pearson M."/>
            <person name="Priest M."/>
            <person name="Roberts A."/>
            <person name="Saif S."/>
            <person name="Shea T."/>
            <person name="Shenoy N."/>
            <person name="Sisk P."/>
            <person name="Stolte C."/>
            <person name="Sykes S."/>
            <person name="Yandava C."/>
            <person name="Wortman J."/>
            <person name="Nusbaum C."/>
            <person name="Birren B."/>
        </authorList>
    </citation>
    <scope>NUCLEOTIDE SEQUENCE</scope>
    <source>
        <strain evidence="2">R3-111a-1</strain>
    </source>
</reference>
<evidence type="ECO:0000313" key="2">
    <source>
        <dbReference type="EMBL" id="EJT72525.1"/>
    </source>
</evidence>
<dbReference type="InterPro" id="IPR024983">
    <property type="entry name" value="CHAT_dom"/>
</dbReference>
<dbReference type="EnsemblFungi" id="EJT72525">
    <property type="protein sequence ID" value="EJT72525"/>
    <property type="gene ID" value="GGTG_09390"/>
</dbReference>
<feature type="domain" description="CHAT" evidence="1">
    <location>
        <begin position="1080"/>
        <end position="1429"/>
    </location>
</feature>
<gene>
    <name evidence="3" type="primary">20349848</name>
    <name evidence="2" type="ORF">GGTG_09390</name>
</gene>
<name>J3P794_GAET3</name>
<reference evidence="3" key="5">
    <citation type="submission" date="2018-04" db="UniProtKB">
        <authorList>
            <consortium name="EnsemblFungi"/>
        </authorList>
    </citation>
    <scope>IDENTIFICATION</scope>
    <source>
        <strain evidence="3">R3-111a-1</strain>
    </source>
</reference>
<evidence type="ECO:0000313" key="4">
    <source>
        <dbReference type="Proteomes" id="UP000006039"/>
    </source>
</evidence>
<sequence>MEVPNAQDGKLKSLLDSMDEDEVLLMATAFHIDENPGAQTIRDQIKQRLDSIDGGGTLHHGPGLRTLRGAERAVFAFMDDNTLRKLATSADCSSGSLLTAHGAWCALHERTGAECDLDKAIQAVERLSSKPATGEGLRVLQVKCSSWAAVLFHQESKRRPLLAQTGARAMESQVYLDRAKHLMQMAIQSTPDDGGDILGRPIRRLTRFVMVVEVTTHLAQLLRLICLEKGVVISMKGSNITYLPPSGDIRLDRIRAFIQLGVHGMPGGEKYANFMLACADKMYHLTGPGSPWIPQLRASIMIRLEGLIVVAEETGVVDENTPAFNRELIAGLDESNVLRFLAQSSLRNFMRRQLPTDTKITEAIKAAQDVVSATSVPLFVELKPYALLSLGQMIDYLCTILHELEREDRIDYGIKCLEEALQNLELPGFRRWCLRSLGSLHLAKYKVTGNISDVRASVAKLETALGSASDRGVEADRERAKCLHDLSESLGYMSAECWRGALTWEESLEIMQRRVALGKKGMALLPADDPERLLHAATLAHAYGNVLLYTGDRNALDKGIEICDSLSHLVEGASSQAKSRHWMTHSTLLMLRYHHTGLAQDLPIAAIAAWKAFRAIPRDDILYPTALERLCETLVYGPQATADGRYAPCRQDMDELLEAAEELVNRVPAKTLKKSHYLNILVQALLVRTDFLPLDEQKDQLDRALHLVEEATELAAQDGLYTLKNLDSLQRLHMKMAVVPGSSPAAHMGHALSAMQAIYRQGSGTPSEARILDVIGNLNWANSVIPRSKAHPGADIDIHPDVAHLDAAIDAWERSSRCSNPSKPAVRVETALKAAKLLVGYKHDYPRADTLLRASISQLHLVNQRSLHQTDHQRGVRKLVALGTLAAATALQLGADAGEALALLEEGRGHILGLLFDARLDVSALRAHSEHAAAAADEYERLREELDMSFLGVGSTSAEFPELFGNGGAATAPTSSFFEPTRREKLADELNASIKRIQSIEGFQGFMRAPLVSELKQAAAKGAIVVLNVCAFRCDAFFVRHNYDVATEPLPGLELADIMRWSNAIKTKSITEAQMFELLAWIWDLIAVPMLRRLDETGWERSAEDKPESMPRIWWIPTGPLDSLPIHAAGRYEQGDPAFNTLLARVLSSYTPSIKALLFAQRNRLCVSPRYADRKGKQVASREDQVQESPPPPKALVICMENTDGQSTLGAAKREATEVRDLLLSTTIAASTTTTTAAPKITVPEILFEPNKAEVLDVLGDASLLHFAGHGRSNPAHPLQSALLLRDWEEAPLTVTDLMDRFRRRQHPRFLAYLSACSTGSNRDPDLADESLHLMSACQLVGFQHVVGSLWEVSDGHCVDIARGVYASLARGGLASPDDGVVARGLRDAVAAGPGRDGHPIAAAEAAGEHARPWRCTDPRLWAAYIHMGV</sequence>
<evidence type="ECO:0000313" key="3">
    <source>
        <dbReference type="EnsemblFungi" id="EJT72525"/>
    </source>
</evidence>
<keyword evidence="4" id="KW-1185">Reference proteome</keyword>
<dbReference type="VEuPathDB" id="FungiDB:GGTG_09390"/>
<reference evidence="3" key="4">
    <citation type="journal article" date="2015" name="G3 (Bethesda)">
        <title>Genome sequences of three phytopathogenic species of the Magnaporthaceae family of fungi.</title>
        <authorList>
            <person name="Okagaki L.H."/>
            <person name="Nunes C.C."/>
            <person name="Sailsbery J."/>
            <person name="Clay B."/>
            <person name="Brown D."/>
            <person name="John T."/>
            <person name="Oh Y."/>
            <person name="Young N."/>
            <person name="Fitzgerald M."/>
            <person name="Haas B.J."/>
            <person name="Zeng Q."/>
            <person name="Young S."/>
            <person name="Adiconis X."/>
            <person name="Fan L."/>
            <person name="Levin J.Z."/>
            <person name="Mitchell T.K."/>
            <person name="Okubara P.A."/>
            <person name="Farman M.L."/>
            <person name="Kohn L.M."/>
            <person name="Birren B."/>
            <person name="Ma L.-J."/>
            <person name="Dean R.A."/>
        </authorList>
    </citation>
    <scope>NUCLEOTIDE SEQUENCE</scope>
    <source>
        <strain evidence="3">R3-111a-1</strain>
    </source>
</reference>
<dbReference type="EMBL" id="GL385399">
    <property type="protein sequence ID" value="EJT72525.1"/>
    <property type="molecule type" value="Genomic_DNA"/>
</dbReference>
<protein>
    <recommendedName>
        <fullName evidence="1">CHAT domain-containing protein</fullName>
    </recommendedName>
</protein>
<dbReference type="STRING" id="644352.J3P794"/>
<accession>J3P794</accession>
<dbReference type="Pfam" id="PF12770">
    <property type="entry name" value="CHAT"/>
    <property type="match status" value="1"/>
</dbReference>
<dbReference type="Proteomes" id="UP000006039">
    <property type="component" value="Unassembled WGS sequence"/>
</dbReference>